<protein>
    <recommendedName>
        <fullName evidence="8">Amino-acid acetyltransferase</fullName>
        <ecNumber evidence="8">2.3.1.1</ecNumber>
    </recommendedName>
    <alternativeName>
        <fullName evidence="8">N-acetylglutamate synthase</fullName>
        <shortName evidence="8">AGS</shortName>
        <shortName evidence="8">NAGS</shortName>
    </alternativeName>
</protein>
<organism evidence="10 11">
    <name type="scientific">Moraxella macacae 0408225</name>
    <dbReference type="NCBI Taxonomy" id="1230338"/>
    <lineage>
        <taxon>Bacteria</taxon>
        <taxon>Pseudomonadati</taxon>
        <taxon>Pseudomonadota</taxon>
        <taxon>Gammaproteobacteria</taxon>
        <taxon>Moraxellales</taxon>
        <taxon>Moraxellaceae</taxon>
        <taxon>Moraxella</taxon>
    </lineage>
</organism>
<evidence type="ECO:0000256" key="3">
    <source>
        <dbReference type="ARBA" id="ARBA00022571"/>
    </source>
</evidence>
<name>L2FA15_9GAMM</name>
<accession>L2FA15</accession>
<dbReference type="InterPro" id="IPR036393">
    <property type="entry name" value="AceGlu_kinase-like_sf"/>
</dbReference>
<dbReference type="STRING" id="1230338.MOMA_02870"/>
<comment type="similarity">
    <text evidence="2 8">Belongs to the acetyltransferase family. ArgA subfamily.</text>
</comment>
<dbReference type="PATRIC" id="fig|1230338.3.peg.627"/>
<evidence type="ECO:0000256" key="7">
    <source>
        <dbReference type="ARBA" id="ARBA00048372"/>
    </source>
</evidence>
<feature type="domain" description="N-acetyltransferase" evidence="9">
    <location>
        <begin position="342"/>
        <end position="493"/>
    </location>
</feature>
<comment type="miscellaneous">
    <text evidence="8">In bacteria which possess the bifunctional enzyme ornithine acetyltransferase/N-acetylglutamate synthase (ArgJ), ArgA fulfills an anaplerotic role.</text>
</comment>
<evidence type="ECO:0000313" key="10">
    <source>
        <dbReference type="EMBL" id="ELA09313.1"/>
    </source>
</evidence>
<reference evidence="10 11" key="1">
    <citation type="journal article" date="2013" name="Genome Announc.">
        <title>Genome Sequence of Moraxella macacae 0408225, a Novel Bacterial Species Isolated from a Cynomolgus Macaque with Epistaxis.</title>
        <authorList>
            <person name="Ladner J.T."/>
            <person name="Whitehouse C.A."/>
            <person name="Koroleva G.I."/>
            <person name="Palacios G.F."/>
        </authorList>
    </citation>
    <scope>NUCLEOTIDE SEQUENCE [LARGE SCALE GENOMIC DNA]</scope>
    <source>
        <strain evidence="10 11">0408225</strain>
    </source>
</reference>
<evidence type="ECO:0000256" key="1">
    <source>
        <dbReference type="ARBA" id="ARBA00004925"/>
    </source>
</evidence>
<dbReference type="AlphaFoldDB" id="L2FA15"/>
<dbReference type="SUPFAM" id="SSF53633">
    <property type="entry name" value="Carbamate kinase-like"/>
    <property type="match status" value="1"/>
</dbReference>
<dbReference type="InterPro" id="IPR000182">
    <property type="entry name" value="GNAT_dom"/>
</dbReference>
<keyword evidence="3 8" id="KW-0055">Arginine biosynthesis</keyword>
<dbReference type="eggNOG" id="COG0548">
    <property type="taxonomic scope" value="Bacteria"/>
</dbReference>
<keyword evidence="5 8" id="KW-0808">Transferase</keyword>
<dbReference type="EC" id="2.3.1.1" evidence="8"/>
<gene>
    <name evidence="8" type="primary">argA</name>
    <name evidence="10" type="ORF">MOMA_02870</name>
</gene>
<evidence type="ECO:0000259" key="9">
    <source>
        <dbReference type="PROSITE" id="PS51186"/>
    </source>
</evidence>
<evidence type="ECO:0000256" key="8">
    <source>
        <dbReference type="HAMAP-Rule" id="MF_01105"/>
    </source>
</evidence>
<keyword evidence="6 8" id="KW-0012">Acyltransferase</keyword>
<dbReference type="Pfam" id="PF00583">
    <property type="entry name" value="Acetyltransf_1"/>
    <property type="match status" value="1"/>
</dbReference>
<comment type="subcellular location">
    <subcellularLocation>
        <location evidence="8">Cytoplasm</location>
    </subcellularLocation>
</comment>
<keyword evidence="4 8" id="KW-0028">Amino-acid biosynthesis</keyword>
<proteinExistence type="inferred from homology"/>
<dbReference type="InterPro" id="IPR016181">
    <property type="entry name" value="Acyl_CoA_acyltransferase"/>
</dbReference>
<dbReference type="InterPro" id="IPR033719">
    <property type="entry name" value="NAGS_kin"/>
</dbReference>
<evidence type="ECO:0000256" key="2">
    <source>
        <dbReference type="ARBA" id="ARBA00009145"/>
    </source>
</evidence>
<evidence type="ECO:0000256" key="5">
    <source>
        <dbReference type="ARBA" id="ARBA00022679"/>
    </source>
</evidence>
<dbReference type="NCBIfam" id="TIGR01890">
    <property type="entry name" value="N-Ac-Glu-synth"/>
    <property type="match status" value="1"/>
</dbReference>
<dbReference type="HAMAP" id="MF_01105">
    <property type="entry name" value="N_acetyl_glu_synth"/>
    <property type="match status" value="1"/>
</dbReference>
<comment type="catalytic activity">
    <reaction evidence="7 8">
        <text>L-glutamate + acetyl-CoA = N-acetyl-L-glutamate + CoA + H(+)</text>
        <dbReference type="Rhea" id="RHEA:24292"/>
        <dbReference type="ChEBI" id="CHEBI:15378"/>
        <dbReference type="ChEBI" id="CHEBI:29985"/>
        <dbReference type="ChEBI" id="CHEBI:44337"/>
        <dbReference type="ChEBI" id="CHEBI:57287"/>
        <dbReference type="ChEBI" id="CHEBI:57288"/>
        <dbReference type="EC" id="2.3.1.1"/>
    </reaction>
</comment>
<sequence length="493" mass="54701">MCFCENLVIYALFKFYFLSKIMLNQLNPTNSINATNNANSANGFNQNGFNQYVQWFRHVAPYINMHRAKTFVIMFDGDAVLHPNFVHLIHDFALLQSLGIRLVLVHGARPQIDDNLALLNICSSETPLYHGVRVTPKNALPAVINAIGAIRLQIESQLSMGLANSPMHGAKIDVVSGNFVTARPYGVRDGVDYQFTGEVRRVDRDAIVHNLTNGHIVLLSAVGYSATGEMFNLLAEDVAVQAAIALQADKLIFLQEALGIYQLNDSQNQAHSLVREINQSQIEPLMENVNGDSKRLLRFSNQACQQGVKRVHVLSYASNGALLAELFSRDGSGTLISQGAYDHIRSARISDIVGLQKLLAPLEQQGILVERSQQRLESELGYFSIIERDGMVIGCGALYPLVADDGSQHQAEIACVAIHSDYRQGSRGADLIAFLEQQAIAQNQDEIFVLTTRTAHWFMELGFGEVEAERLPQSRFASYDVKRKSKVLFKKLV</sequence>
<dbReference type="SUPFAM" id="SSF55729">
    <property type="entry name" value="Acyl-CoA N-acyltransferases (Nat)"/>
    <property type="match status" value="1"/>
</dbReference>
<dbReference type="Gene3D" id="3.40.630.30">
    <property type="match status" value="1"/>
</dbReference>
<dbReference type="NCBIfam" id="NF003641">
    <property type="entry name" value="PRK05279.1"/>
    <property type="match status" value="1"/>
</dbReference>
<dbReference type="PANTHER" id="PTHR30602:SF12">
    <property type="entry name" value="AMINO-ACID ACETYLTRANSFERASE NAGS1, CHLOROPLASTIC-RELATED"/>
    <property type="match status" value="1"/>
</dbReference>
<dbReference type="PIRSF" id="PIRSF000423">
    <property type="entry name" value="ArgA"/>
    <property type="match status" value="1"/>
</dbReference>
<dbReference type="GO" id="GO:0006526">
    <property type="term" value="P:L-arginine biosynthetic process"/>
    <property type="evidence" value="ECO:0007669"/>
    <property type="project" value="UniProtKB-UniRule"/>
</dbReference>
<evidence type="ECO:0000256" key="6">
    <source>
        <dbReference type="ARBA" id="ARBA00023315"/>
    </source>
</evidence>
<comment type="caution">
    <text evidence="10">The sequence shown here is derived from an EMBL/GenBank/DDBJ whole genome shotgun (WGS) entry which is preliminary data.</text>
</comment>
<keyword evidence="8" id="KW-0963">Cytoplasm</keyword>
<comment type="pathway">
    <text evidence="1 8">Amino-acid biosynthesis; L-arginine biosynthesis; N(2)-acetyl-L-ornithine from L-glutamate: step 1/4.</text>
</comment>
<dbReference type="InterPro" id="IPR010167">
    <property type="entry name" value="NH2A_AcTrfase"/>
</dbReference>
<evidence type="ECO:0000313" key="11">
    <source>
        <dbReference type="Proteomes" id="UP000023795"/>
    </source>
</evidence>
<dbReference type="PROSITE" id="PS51186">
    <property type="entry name" value="GNAT"/>
    <property type="match status" value="1"/>
</dbReference>
<dbReference type="CDD" id="cd04237">
    <property type="entry name" value="AAK_NAGS-ABP"/>
    <property type="match status" value="1"/>
</dbReference>
<keyword evidence="11" id="KW-1185">Reference proteome</keyword>
<evidence type="ECO:0000256" key="4">
    <source>
        <dbReference type="ARBA" id="ARBA00022605"/>
    </source>
</evidence>
<dbReference type="GO" id="GO:0004042">
    <property type="term" value="F:L-glutamate N-acetyltransferase activity"/>
    <property type="evidence" value="ECO:0007669"/>
    <property type="project" value="UniProtKB-UniRule"/>
</dbReference>
<dbReference type="UniPathway" id="UPA00068">
    <property type="reaction ID" value="UER00106"/>
</dbReference>
<dbReference type="GO" id="GO:0005737">
    <property type="term" value="C:cytoplasm"/>
    <property type="evidence" value="ECO:0007669"/>
    <property type="project" value="UniProtKB-SubCell"/>
</dbReference>
<dbReference type="PANTHER" id="PTHR30602">
    <property type="entry name" value="AMINO-ACID ACETYLTRANSFERASE"/>
    <property type="match status" value="1"/>
</dbReference>
<dbReference type="Gene3D" id="3.40.1160.10">
    <property type="entry name" value="Acetylglutamate kinase-like"/>
    <property type="match status" value="1"/>
</dbReference>
<dbReference type="Pfam" id="PF00696">
    <property type="entry name" value="AA_kinase"/>
    <property type="match status" value="1"/>
</dbReference>
<dbReference type="Proteomes" id="UP000023795">
    <property type="component" value="Unassembled WGS sequence"/>
</dbReference>
<dbReference type="InterPro" id="IPR001048">
    <property type="entry name" value="Asp/Glu/Uridylate_kinase"/>
</dbReference>
<dbReference type="eggNOG" id="COG1246">
    <property type="taxonomic scope" value="Bacteria"/>
</dbReference>
<dbReference type="EMBL" id="ANIN01000001">
    <property type="protein sequence ID" value="ELA09313.1"/>
    <property type="molecule type" value="Genomic_DNA"/>
</dbReference>
<dbReference type="CDD" id="cd04301">
    <property type="entry name" value="NAT_SF"/>
    <property type="match status" value="1"/>
</dbReference>